<feature type="binding site" evidence="20">
    <location>
        <begin position="232"/>
        <end position="239"/>
    </location>
    <ligand>
        <name>ATP</name>
        <dbReference type="ChEBI" id="CHEBI:30616"/>
    </ligand>
</feature>
<comment type="function">
    <text evidence="2 18">Cell wall formation.</text>
</comment>
<feature type="binding site" evidence="20">
    <location>
        <begin position="194"/>
        <end position="196"/>
    </location>
    <ligand>
        <name>ATP</name>
        <dbReference type="ChEBI" id="CHEBI:30616"/>
    </ligand>
</feature>
<evidence type="ECO:0000256" key="5">
    <source>
        <dbReference type="ARBA" id="ARBA00010871"/>
    </source>
</evidence>
<keyword evidence="15 18" id="KW-0961">Cell wall biogenesis/degradation</keyword>
<evidence type="ECO:0000256" key="20">
    <source>
        <dbReference type="PIRSR" id="PIRSR039102-2"/>
    </source>
</evidence>
<dbReference type="Gene3D" id="3.30.1490.20">
    <property type="entry name" value="ATP-grasp fold, A domain"/>
    <property type="match status" value="1"/>
</dbReference>
<dbReference type="GO" id="GO:0071555">
    <property type="term" value="P:cell wall organization"/>
    <property type="evidence" value="ECO:0007669"/>
    <property type="project" value="UniProtKB-KW"/>
</dbReference>
<evidence type="ECO:0000256" key="3">
    <source>
        <dbReference type="ARBA" id="ARBA00004496"/>
    </source>
</evidence>
<dbReference type="GO" id="GO:0008716">
    <property type="term" value="F:D-alanine-D-alanine ligase activity"/>
    <property type="evidence" value="ECO:0007669"/>
    <property type="project" value="UniProtKB-UniRule"/>
</dbReference>
<name>D4BD94_9ENTR</name>
<gene>
    <name evidence="18" type="primary">ddl</name>
    <name evidence="24" type="ORF">CIT292_08460</name>
</gene>
<dbReference type="SUPFAM" id="SSF52440">
    <property type="entry name" value="PreATP-grasp domain"/>
    <property type="match status" value="1"/>
</dbReference>
<protein>
    <recommendedName>
        <fullName evidence="18">D-alanine--D-alanine ligase</fullName>
        <ecNumber evidence="18">6.3.2.4</ecNumber>
    </recommendedName>
    <alternativeName>
        <fullName evidence="18">D-Ala-D-Ala ligase</fullName>
    </alternativeName>
    <alternativeName>
        <fullName evidence="18">D-alanylalanine synthetase</fullName>
    </alternativeName>
</protein>
<reference evidence="24 25" key="1">
    <citation type="submission" date="2010-02" db="EMBL/GenBank/DDBJ databases">
        <authorList>
            <person name="Weinstock G."/>
            <person name="Sodergren E."/>
            <person name="Clifton S."/>
            <person name="Fulton L."/>
            <person name="Fulton B."/>
            <person name="Courtney L."/>
            <person name="Fronick C."/>
            <person name="Harrison M."/>
            <person name="Strong C."/>
            <person name="Farmer C."/>
            <person name="Delahaunty K."/>
            <person name="Markovic C."/>
            <person name="Hall O."/>
            <person name="Minx P."/>
            <person name="Tomlinson C."/>
            <person name="Mitreva M."/>
            <person name="Nelson J."/>
            <person name="Hou S."/>
            <person name="Wollam A."/>
            <person name="Pepin K.H."/>
            <person name="Johnson M."/>
            <person name="Bhonagiri V."/>
            <person name="Zhang X."/>
            <person name="Suruliraj S."/>
            <person name="Warren W."/>
            <person name="Chinwalla A."/>
            <person name="Mardis E.R."/>
            <person name="Wilson R.K."/>
        </authorList>
    </citation>
    <scope>NUCLEOTIDE SEQUENCE [LARGE SCALE GENOMIC DNA]</scope>
    <source>
        <strain evidence="24 25">ATCC 29220</strain>
    </source>
</reference>
<dbReference type="InterPro" id="IPR016185">
    <property type="entry name" value="PreATP-grasp_dom_sf"/>
</dbReference>
<dbReference type="GO" id="GO:0046872">
    <property type="term" value="F:metal ion binding"/>
    <property type="evidence" value="ECO:0007669"/>
    <property type="project" value="UniProtKB-KW"/>
</dbReference>
<dbReference type="GO" id="GO:0009252">
    <property type="term" value="P:peptidoglycan biosynthetic process"/>
    <property type="evidence" value="ECO:0007669"/>
    <property type="project" value="UniProtKB-UniRule"/>
</dbReference>
<evidence type="ECO:0000259" key="23">
    <source>
        <dbReference type="PROSITE" id="PS50975"/>
    </source>
</evidence>
<dbReference type="FunFam" id="3.30.1490.20:FF:000007">
    <property type="entry name" value="D-alanine--D-alanine ligase"/>
    <property type="match status" value="1"/>
</dbReference>
<dbReference type="NCBIfam" id="NF002525">
    <property type="entry name" value="PRK01966.1-1"/>
    <property type="match status" value="1"/>
</dbReference>
<accession>D4BD94</accession>
<feature type="binding site" evidence="21">
    <location>
        <position position="326"/>
    </location>
    <ligand>
        <name>Mg(2+)</name>
        <dbReference type="ChEBI" id="CHEBI:18420"/>
        <label>1</label>
    </ligand>
</feature>
<dbReference type="PANTHER" id="PTHR23132">
    <property type="entry name" value="D-ALANINE--D-ALANINE LIGASE"/>
    <property type="match status" value="1"/>
</dbReference>
<keyword evidence="12 18" id="KW-0133">Cell shape</keyword>
<comment type="cofactor">
    <cofactor evidence="1">
        <name>Mn(2+)</name>
        <dbReference type="ChEBI" id="CHEBI:29035"/>
    </cofactor>
</comment>
<evidence type="ECO:0000256" key="21">
    <source>
        <dbReference type="PIRSR" id="PIRSR039102-3"/>
    </source>
</evidence>
<evidence type="ECO:0000256" key="12">
    <source>
        <dbReference type="ARBA" id="ARBA00022960"/>
    </source>
</evidence>
<dbReference type="Pfam" id="PF07478">
    <property type="entry name" value="Dala_Dala_lig_C"/>
    <property type="match status" value="1"/>
</dbReference>
<keyword evidence="8 21" id="KW-0479">Metal-binding</keyword>
<dbReference type="PANTHER" id="PTHR23132:SF25">
    <property type="entry name" value="D-ALANINE--D-ALANINE LIGASE A"/>
    <property type="match status" value="1"/>
</dbReference>
<comment type="similarity">
    <text evidence="5 18">Belongs to the D-alanine--D-alanine ligase family.</text>
</comment>
<evidence type="ECO:0000256" key="6">
    <source>
        <dbReference type="ARBA" id="ARBA00022490"/>
    </source>
</evidence>
<dbReference type="GO" id="GO:0005829">
    <property type="term" value="C:cytosol"/>
    <property type="evidence" value="ECO:0007669"/>
    <property type="project" value="TreeGrafter"/>
</dbReference>
<keyword evidence="10 22" id="KW-0067">ATP-binding</keyword>
<evidence type="ECO:0000256" key="9">
    <source>
        <dbReference type="ARBA" id="ARBA00022741"/>
    </source>
</evidence>
<comment type="cofactor">
    <cofactor evidence="21">
        <name>Mg(2+)</name>
        <dbReference type="ChEBI" id="CHEBI:18420"/>
    </cofactor>
    <cofactor evidence="21">
        <name>Mn(2+)</name>
        <dbReference type="ChEBI" id="CHEBI:29035"/>
    </cofactor>
    <text evidence="21">Binds 2 magnesium or manganese ions per subunit.</text>
</comment>
<dbReference type="SUPFAM" id="SSF56059">
    <property type="entry name" value="Glutathione synthetase ATP-binding domain-like"/>
    <property type="match status" value="1"/>
</dbReference>
<comment type="pathway">
    <text evidence="17">Glycan biosynthesis.</text>
</comment>
<evidence type="ECO:0000256" key="22">
    <source>
        <dbReference type="PROSITE-ProRule" id="PRU00409"/>
    </source>
</evidence>
<feature type="binding site" evidence="20">
    <location>
        <position position="152"/>
    </location>
    <ligand>
        <name>ATP</name>
        <dbReference type="ChEBI" id="CHEBI:30616"/>
    </ligand>
</feature>
<dbReference type="PROSITE" id="PS00844">
    <property type="entry name" value="DALA_DALA_LIGASE_2"/>
    <property type="match status" value="1"/>
</dbReference>
<comment type="caution">
    <text evidence="24">The sequence shown here is derived from an EMBL/GenBank/DDBJ whole genome shotgun (WGS) entry which is preliminary data.</text>
</comment>
<evidence type="ECO:0000256" key="17">
    <source>
        <dbReference type="ARBA" id="ARBA00060592"/>
    </source>
</evidence>
<evidence type="ECO:0000256" key="11">
    <source>
        <dbReference type="ARBA" id="ARBA00022842"/>
    </source>
</evidence>
<dbReference type="Gene3D" id="3.40.50.20">
    <property type="match status" value="1"/>
</dbReference>
<dbReference type="InterPro" id="IPR005905">
    <property type="entry name" value="D_ala_D_ala"/>
</dbReference>
<evidence type="ECO:0000256" key="7">
    <source>
        <dbReference type="ARBA" id="ARBA00022598"/>
    </source>
</evidence>
<evidence type="ECO:0000256" key="2">
    <source>
        <dbReference type="ARBA" id="ARBA00003921"/>
    </source>
</evidence>
<dbReference type="NCBIfam" id="NF002378">
    <property type="entry name" value="PRK01372.1"/>
    <property type="match status" value="1"/>
</dbReference>
<feature type="binding site" evidence="20">
    <location>
        <begin position="325"/>
        <end position="326"/>
    </location>
    <ligand>
        <name>ATP</name>
        <dbReference type="ChEBI" id="CHEBI:30616"/>
    </ligand>
</feature>
<dbReference type="HAMAP" id="MF_00047">
    <property type="entry name" value="Dala_Dala_lig"/>
    <property type="match status" value="1"/>
</dbReference>
<dbReference type="UniPathway" id="UPA00219"/>
<feature type="binding site" evidence="21">
    <location>
        <position position="326"/>
    </location>
    <ligand>
        <name>Mg(2+)</name>
        <dbReference type="ChEBI" id="CHEBI:18420"/>
        <label>2</label>
    </ligand>
</feature>
<dbReference type="GO" id="GO:0005524">
    <property type="term" value="F:ATP binding"/>
    <property type="evidence" value="ECO:0007669"/>
    <property type="project" value="UniProtKB-UniRule"/>
</dbReference>
<keyword evidence="9 20" id="KW-0547">Nucleotide-binding</keyword>
<dbReference type="InterPro" id="IPR011095">
    <property type="entry name" value="Dala_Dala_lig_C"/>
</dbReference>
<evidence type="ECO:0000256" key="15">
    <source>
        <dbReference type="ARBA" id="ARBA00023316"/>
    </source>
</evidence>
<dbReference type="EC" id="6.3.2.4" evidence="18"/>
<evidence type="ECO:0000256" key="1">
    <source>
        <dbReference type="ARBA" id="ARBA00001936"/>
    </source>
</evidence>
<keyword evidence="7 18" id="KW-0436">Ligase</keyword>
<evidence type="ECO:0000256" key="16">
    <source>
        <dbReference type="ARBA" id="ARBA00047614"/>
    </source>
</evidence>
<evidence type="ECO:0000256" key="8">
    <source>
        <dbReference type="ARBA" id="ARBA00022723"/>
    </source>
</evidence>
<dbReference type="FunFam" id="3.40.50.20:FF:000015">
    <property type="entry name" value="D-alanine--D-alanine ligase"/>
    <property type="match status" value="1"/>
</dbReference>
<dbReference type="GO" id="GO:0008360">
    <property type="term" value="P:regulation of cell shape"/>
    <property type="evidence" value="ECO:0007669"/>
    <property type="project" value="UniProtKB-KW"/>
</dbReference>
<evidence type="ECO:0000313" key="24">
    <source>
        <dbReference type="EMBL" id="EFE07942.1"/>
    </source>
</evidence>
<dbReference type="FunFam" id="3.30.470.20:FF:000008">
    <property type="entry name" value="D-alanine--D-alanine ligase"/>
    <property type="match status" value="1"/>
</dbReference>
<dbReference type="EMBL" id="ABWL02000009">
    <property type="protein sequence ID" value="EFE07942.1"/>
    <property type="molecule type" value="Genomic_DNA"/>
</dbReference>
<dbReference type="NCBIfam" id="NF002528">
    <property type="entry name" value="PRK01966.1-4"/>
    <property type="match status" value="1"/>
</dbReference>
<feature type="domain" description="ATP-grasp" evidence="23">
    <location>
        <begin position="156"/>
        <end position="359"/>
    </location>
</feature>
<evidence type="ECO:0000313" key="25">
    <source>
        <dbReference type="Proteomes" id="UP000003880"/>
    </source>
</evidence>
<feature type="active site" evidence="19">
    <location>
        <position position="202"/>
    </location>
</feature>
<evidence type="ECO:0000256" key="4">
    <source>
        <dbReference type="ARBA" id="ARBA00004752"/>
    </source>
</evidence>
<organism evidence="24 25">
    <name type="scientific">Citrobacter youngae ATCC 29220</name>
    <dbReference type="NCBI Taxonomy" id="500640"/>
    <lineage>
        <taxon>Bacteria</taxon>
        <taxon>Pseudomonadati</taxon>
        <taxon>Pseudomonadota</taxon>
        <taxon>Gammaproteobacteria</taxon>
        <taxon>Enterobacterales</taxon>
        <taxon>Enterobacteriaceae</taxon>
        <taxon>Citrobacter</taxon>
        <taxon>Citrobacter freundii complex</taxon>
    </lineage>
</organism>
<dbReference type="PROSITE" id="PS00843">
    <property type="entry name" value="DALA_DALA_LIGASE_1"/>
    <property type="match status" value="1"/>
</dbReference>
<dbReference type="AlphaFoldDB" id="D4BD94"/>
<dbReference type="InterPro" id="IPR011127">
    <property type="entry name" value="Dala_Dala_lig_N"/>
</dbReference>
<evidence type="ECO:0000256" key="14">
    <source>
        <dbReference type="ARBA" id="ARBA00023211"/>
    </source>
</evidence>
<feature type="binding site" evidence="20">
    <location>
        <begin position="202"/>
        <end position="203"/>
    </location>
    <ligand>
        <name>ATP</name>
        <dbReference type="ChEBI" id="CHEBI:30616"/>
    </ligand>
</feature>
<comment type="pathway">
    <text evidence="4 18">Cell wall biogenesis; peptidoglycan biosynthesis.</text>
</comment>
<feature type="active site" evidence="19">
    <location>
        <position position="27"/>
    </location>
</feature>
<evidence type="ECO:0000256" key="10">
    <source>
        <dbReference type="ARBA" id="ARBA00022840"/>
    </source>
</evidence>
<proteinExistence type="inferred from homology"/>
<comment type="subcellular location">
    <subcellularLocation>
        <location evidence="3 18">Cytoplasm</location>
    </subcellularLocation>
</comment>
<feature type="binding site" evidence="21">
    <location>
        <position position="313"/>
    </location>
    <ligand>
        <name>Mg(2+)</name>
        <dbReference type="ChEBI" id="CHEBI:18420"/>
        <label>1</label>
    </ligand>
</feature>
<dbReference type="InterPro" id="IPR011761">
    <property type="entry name" value="ATP-grasp"/>
</dbReference>
<dbReference type="HOGENOM" id="CLU_039268_0_1_6"/>
<dbReference type="Gene3D" id="3.30.470.20">
    <property type="entry name" value="ATP-grasp fold, B domain"/>
    <property type="match status" value="1"/>
</dbReference>
<keyword evidence="11 21" id="KW-0460">Magnesium</keyword>
<dbReference type="PIRSF" id="PIRSF039102">
    <property type="entry name" value="Ddl/VanB"/>
    <property type="match status" value="1"/>
</dbReference>
<dbReference type="Pfam" id="PF01820">
    <property type="entry name" value="Dala_Dala_lig_N"/>
    <property type="match status" value="1"/>
</dbReference>
<feature type="binding site" evidence="21">
    <location>
        <position position="328"/>
    </location>
    <ligand>
        <name>Mg(2+)</name>
        <dbReference type="ChEBI" id="CHEBI:18420"/>
        <label>2</label>
    </ligand>
</feature>
<dbReference type="InterPro" id="IPR000291">
    <property type="entry name" value="D-Ala_lig_Van_CS"/>
</dbReference>
<comment type="catalytic activity">
    <reaction evidence="16 18">
        <text>2 D-alanine + ATP = D-alanyl-D-alanine + ADP + phosphate + H(+)</text>
        <dbReference type="Rhea" id="RHEA:11224"/>
        <dbReference type="ChEBI" id="CHEBI:15378"/>
        <dbReference type="ChEBI" id="CHEBI:30616"/>
        <dbReference type="ChEBI" id="CHEBI:43474"/>
        <dbReference type="ChEBI" id="CHEBI:57416"/>
        <dbReference type="ChEBI" id="CHEBI:57822"/>
        <dbReference type="ChEBI" id="CHEBI:456216"/>
        <dbReference type="EC" id="6.3.2.4"/>
    </reaction>
</comment>
<keyword evidence="14 21" id="KW-0464">Manganese</keyword>
<feature type="active site" evidence="19">
    <location>
        <position position="337"/>
    </location>
</feature>
<dbReference type="PROSITE" id="PS50975">
    <property type="entry name" value="ATP_GRASP"/>
    <property type="match status" value="1"/>
</dbReference>
<dbReference type="Proteomes" id="UP000003880">
    <property type="component" value="Unassembled WGS sequence"/>
</dbReference>
<evidence type="ECO:0000256" key="19">
    <source>
        <dbReference type="PIRSR" id="PIRSR039102-1"/>
    </source>
</evidence>
<evidence type="ECO:0000256" key="13">
    <source>
        <dbReference type="ARBA" id="ARBA00022984"/>
    </source>
</evidence>
<dbReference type="eggNOG" id="COG1181">
    <property type="taxonomic scope" value="Bacteria"/>
</dbReference>
<evidence type="ECO:0000256" key="18">
    <source>
        <dbReference type="HAMAP-Rule" id="MF_00047"/>
    </source>
</evidence>
<dbReference type="NCBIfam" id="TIGR01205">
    <property type="entry name" value="D_ala_D_alaTIGR"/>
    <property type="match status" value="1"/>
</dbReference>
<keyword evidence="6 18" id="KW-0963">Cytoplasm</keyword>
<sequence length="375" mass="40663">MCFAFMEWVFKMAKLRVGIVFGGKSAEHEVSLQSAKNIVDAIDKTRFDVVLLGIDKQGQWHVSDASNYLLNSDDPAHIALRPSATSLAQVPGKQEHQLIDAQNGQPLPTVDVIFPIVHGTLGEDGSLQGMLRVANLPFVGSDVLGSAACMDKDVTKRLLRDAGLNIAPFITLTRANRNNISFAEVESRLGLPLFVKPANQGSSVGVSKVTSEAQYNQAVALAFEFDHKVVVEQGIKGREIECAVLGNDRPQASTCGEIVLNSDFYAYDTKYIDDNGAKVVVPAAIAPEINDKIREIAIQAYQTLGCAGMARVDVFLTAENDVVINEINTLPGFTNISMYPKLWQASGLGYTDLITRLIELALERHAADSALKTSM</sequence>
<keyword evidence="13 18" id="KW-0573">Peptidoglycan synthesis</keyword>
<dbReference type="InterPro" id="IPR013815">
    <property type="entry name" value="ATP_grasp_subdomain_1"/>
</dbReference>